<organism evidence="8 9">
    <name type="scientific">Acrasis kona</name>
    <dbReference type="NCBI Taxonomy" id="1008807"/>
    <lineage>
        <taxon>Eukaryota</taxon>
        <taxon>Discoba</taxon>
        <taxon>Heterolobosea</taxon>
        <taxon>Tetramitia</taxon>
        <taxon>Eutetramitia</taxon>
        <taxon>Acrasidae</taxon>
        <taxon>Acrasis</taxon>
    </lineage>
</organism>
<dbReference type="EMBL" id="JAOPGA020000625">
    <property type="protein sequence ID" value="KAL0480103.1"/>
    <property type="molecule type" value="Genomic_DNA"/>
</dbReference>
<dbReference type="AlphaFoldDB" id="A0AAW2YT14"/>
<dbReference type="Proteomes" id="UP001431209">
    <property type="component" value="Unassembled WGS sequence"/>
</dbReference>
<keyword evidence="9" id="KW-1185">Reference proteome</keyword>
<dbReference type="PROSITE" id="PS51462">
    <property type="entry name" value="NUDIX"/>
    <property type="match status" value="1"/>
</dbReference>
<dbReference type="InterPro" id="IPR016706">
    <property type="entry name" value="Cleav_polyA_spec_factor_su5"/>
</dbReference>
<evidence type="ECO:0000256" key="4">
    <source>
        <dbReference type="ARBA" id="ARBA00022884"/>
    </source>
</evidence>
<dbReference type="GO" id="GO:0005737">
    <property type="term" value="C:cytoplasm"/>
    <property type="evidence" value="ECO:0007669"/>
    <property type="project" value="UniProtKB-SubCell"/>
</dbReference>
<keyword evidence="5 6" id="KW-0539">Nucleus</keyword>
<dbReference type="GO" id="GO:0005849">
    <property type="term" value="C:mRNA cleavage factor complex"/>
    <property type="evidence" value="ECO:0007669"/>
    <property type="project" value="UniProtKB-UniRule"/>
</dbReference>
<feature type="domain" description="Nudix hydrolase" evidence="7">
    <location>
        <begin position="48"/>
        <end position="178"/>
    </location>
</feature>
<evidence type="ECO:0000256" key="5">
    <source>
        <dbReference type="ARBA" id="ARBA00023242"/>
    </source>
</evidence>
<comment type="caution">
    <text evidence="8">The sequence shown here is derived from an EMBL/GenBank/DDBJ whole genome shotgun (WGS) entry which is preliminary data.</text>
</comment>
<dbReference type="SUPFAM" id="SSF55811">
    <property type="entry name" value="Nudix"/>
    <property type="match status" value="1"/>
</dbReference>
<dbReference type="FunFam" id="3.90.79.10:FF:000020">
    <property type="entry name" value="Pre-mRNA cleavage factor Im subunit 2"/>
    <property type="match status" value="1"/>
</dbReference>
<comment type="subcellular location">
    <subcellularLocation>
        <location evidence="6">Nucleus</location>
    </subcellularLocation>
    <subcellularLocation>
        <location evidence="6">Cytoplasm</location>
    </subcellularLocation>
</comment>
<comment type="subunit">
    <text evidence="6">Homodimer (via N- and C-terminus); binds RNA as homodimer. Component of the cleavage factor Im (CFIm) complex.</text>
</comment>
<name>A0AAW2YT14_9EUKA</name>
<dbReference type="Gene3D" id="3.90.79.10">
    <property type="entry name" value="Nucleoside Triphosphate Pyrophosphohydrolase"/>
    <property type="match status" value="1"/>
</dbReference>
<keyword evidence="6" id="KW-0963">Cytoplasm</keyword>
<keyword evidence="3 6" id="KW-0507">mRNA processing</keyword>
<sequence length="204" mass="23898">MSHFLMPTIDIYNLENYTFGTKDAQHEKDKSVPERLARMKDKYFKEGMRRSVDCILLVHQHGHPHILLLQIGNNQKGFFKLPGGRCRPGESEADCIKRKLTKRLAPPNAKEYQPDWEVGECVSVWYRPNFETLFYPYTPPHITKPKECKKLYVIPLPEKCMFAVPRNFHFLAVPLFELYDNSKRYGPIISSIPQVLSHFNFNQL</sequence>
<dbReference type="PANTHER" id="PTHR13047">
    <property type="entry name" value="PRE-MRNA CLEAVAGE FACTOR IM, 25KD SUBUNIT"/>
    <property type="match status" value="1"/>
</dbReference>
<dbReference type="GO" id="GO:0031124">
    <property type="term" value="P:mRNA 3'-end processing"/>
    <property type="evidence" value="ECO:0007669"/>
    <property type="project" value="InterPro"/>
</dbReference>
<reference evidence="8 9" key="1">
    <citation type="submission" date="2024-03" db="EMBL/GenBank/DDBJ databases">
        <title>The Acrasis kona genome and developmental transcriptomes reveal deep origins of eukaryotic multicellular pathways.</title>
        <authorList>
            <person name="Sheikh S."/>
            <person name="Fu C.-J."/>
            <person name="Brown M.W."/>
            <person name="Baldauf S.L."/>
        </authorList>
    </citation>
    <scope>NUCLEOTIDE SEQUENCE [LARGE SCALE GENOMIC DNA]</scope>
    <source>
        <strain evidence="8 9">ATCC MYA-3509</strain>
    </source>
</reference>
<proteinExistence type="inferred from homology"/>
<comment type="function">
    <text evidence="6">Component of the cleavage factor Im (CFIm) complex that functions as an activator of the pre-mRNA 3'-end cleavage and polyadenylation processing required for the maturation of pre-mRNA into functional mRNAs. CFIm contributes to the recruitment of multiprotein complexes on specific sequences on the pre-mRNA 3'-end, so called cleavage and polyadenylation signals (pA signals). Most pre-mRNAs contain multiple pA signals, resulting in alternative cleavage and polyadenylation (APA) producing mRNAs with variable 3'-end formation. The CFIm complex acts as a key regulator of cleavage and polyadenylation site choice during APA through its binding to 5'-UGUA-3' elements localized in the 3'-untranslated region (UTR) for a huge number of pre-mRNAs.</text>
</comment>
<evidence type="ECO:0000259" key="7">
    <source>
        <dbReference type="PROSITE" id="PS51462"/>
    </source>
</evidence>
<dbReference type="GO" id="GO:0003729">
    <property type="term" value="F:mRNA binding"/>
    <property type="evidence" value="ECO:0007669"/>
    <property type="project" value="UniProtKB-UniRule"/>
</dbReference>
<protein>
    <recommendedName>
        <fullName evidence="2 6">Cleavage and polyadenylation specificity factor subunit 5</fullName>
    </recommendedName>
</protein>
<dbReference type="Pfam" id="PF13869">
    <property type="entry name" value="NUDIX_2"/>
    <property type="match status" value="1"/>
</dbReference>
<evidence type="ECO:0000256" key="2">
    <source>
        <dbReference type="ARBA" id="ARBA00016266"/>
    </source>
</evidence>
<dbReference type="CDD" id="cd18871">
    <property type="entry name" value="NUDIX_Cfim25_Nudt21"/>
    <property type="match status" value="1"/>
</dbReference>
<evidence type="ECO:0000313" key="8">
    <source>
        <dbReference type="EMBL" id="KAL0480103.1"/>
    </source>
</evidence>
<evidence type="ECO:0000256" key="1">
    <source>
        <dbReference type="ARBA" id="ARBA00009710"/>
    </source>
</evidence>
<gene>
    <name evidence="8" type="ORF">AKO1_007266</name>
</gene>
<evidence type="ECO:0000313" key="9">
    <source>
        <dbReference type="Proteomes" id="UP001431209"/>
    </source>
</evidence>
<accession>A0AAW2YT14</accession>
<dbReference type="InterPro" id="IPR000086">
    <property type="entry name" value="NUDIX_hydrolase_dom"/>
</dbReference>
<evidence type="ECO:0000256" key="3">
    <source>
        <dbReference type="ARBA" id="ARBA00022664"/>
    </source>
</evidence>
<evidence type="ECO:0000256" key="6">
    <source>
        <dbReference type="PIRNR" id="PIRNR017888"/>
    </source>
</evidence>
<dbReference type="InterPro" id="IPR015797">
    <property type="entry name" value="NUDIX_hydrolase-like_dom_sf"/>
</dbReference>
<dbReference type="PIRSF" id="PIRSF017888">
    <property type="entry name" value="CPSF-25"/>
    <property type="match status" value="1"/>
</dbReference>
<comment type="similarity">
    <text evidence="1 6">Belongs to the Nudix hydrolase family. CPSF5 subfamily.</text>
</comment>
<keyword evidence="4 6" id="KW-0694">RNA-binding</keyword>